<sequence length="195" mass="21883">MARQRELGETCDLCSEPIPEQHRHLLQLSSERVVCSCLPCSILFADREAKHYRLIPSGVRFVPDFEMSDEIWASFGVPVSMAFFQHSHPSGQVAAVYPSPAGPTRSLLTFDAWEELEEANPVLRRMEPSVEALLVNRVGGARDHYLASIDECYRLVGLIRMGWRGLSGGTEVWRMITGFFADLDKRAETVSARDA</sequence>
<name>A0A934KGD4_9BACT</name>
<accession>A0A934KGD4</accession>
<dbReference type="EMBL" id="JAEKNQ010000031">
    <property type="protein sequence ID" value="MBJ7603092.1"/>
    <property type="molecule type" value="Genomic_DNA"/>
</dbReference>
<gene>
    <name evidence="1" type="ORF">JF888_07890</name>
</gene>
<evidence type="ECO:0000313" key="2">
    <source>
        <dbReference type="Proteomes" id="UP000620075"/>
    </source>
</evidence>
<dbReference type="InterPro" id="IPR045991">
    <property type="entry name" value="DUF5947"/>
</dbReference>
<reference evidence="1 2" key="1">
    <citation type="submission" date="2020-10" db="EMBL/GenBank/DDBJ databases">
        <title>Ca. Dormibacterota MAGs.</title>
        <authorList>
            <person name="Montgomery K."/>
        </authorList>
    </citation>
    <scope>NUCLEOTIDE SEQUENCE [LARGE SCALE GENOMIC DNA]</scope>
    <source>
        <strain evidence="1">SC8811_S16_3</strain>
    </source>
</reference>
<proteinExistence type="predicted"/>
<dbReference type="Pfam" id="PF19372">
    <property type="entry name" value="DUF5947"/>
    <property type="match status" value="1"/>
</dbReference>
<dbReference type="AlphaFoldDB" id="A0A934KGD4"/>
<dbReference type="Proteomes" id="UP000620075">
    <property type="component" value="Unassembled WGS sequence"/>
</dbReference>
<protein>
    <submittedName>
        <fullName evidence="1">Uncharacterized protein</fullName>
    </submittedName>
</protein>
<comment type="caution">
    <text evidence="1">The sequence shown here is derived from an EMBL/GenBank/DDBJ whole genome shotgun (WGS) entry which is preliminary data.</text>
</comment>
<organism evidence="1 2">
    <name type="scientific">Candidatus Dormiibacter inghamiae</name>
    <dbReference type="NCBI Taxonomy" id="3127013"/>
    <lineage>
        <taxon>Bacteria</taxon>
        <taxon>Bacillati</taxon>
        <taxon>Candidatus Dormiibacterota</taxon>
        <taxon>Candidatus Dormibacteria</taxon>
        <taxon>Candidatus Dormibacterales</taxon>
        <taxon>Candidatus Dormibacteraceae</taxon>
        <taxon>Candidatus Dormiibacter</taxon>
    </lineage>
</organism>
<evidence type="ECO:0000313" key="1">
    <source>
        <dbReference type="EMBL" id="MBJ7603092.1"/>
    </source>
</evidence>
<dbReference type="RefSeq" id="WP_338178511.1">
    <property type="nucleotide sequence ID" value="NZ_JAEKNQ010000031.1"/>
</dbReference>